<organism evidence="3 4">
    <name type="scientific">Parabacteroides distasonis CL09T03C24</name>
    <dbReference type="NCBI Taxonomy" id="999417"/>
    <lineage>
        <taxon>Bacteria</taxon>
        <taxon>Pseudomonadati</taxon>
        <taxon>Bacteroidota</taxon>
        <taxon>Bacteroidia</taxon>
        <taxon>Bacteroidales</taxon>
        <taxon>Tannerellaceae</taxon>
        <taxon>Parabacteroides</taxon>
    </lineage>
</organism>
<dbReference type="EMBL" id="AGZN01000003">
    <property type="protein sequence ID" value="EKN33233.1"/>
    <property type="molecule type" value="Genomic_DNA"/>
</dbReference>
<evidence type="ECO:0000259" key="1">
    <source>
        <dbReference type="Pfam" id="PF04466"/>
    </source>
</evidence>
<feature type="domain" description="Phage terminase large subunit N-terminal" evidence="1">
    <location>
        <begin position="17"/>
        <end position="236"/>
    </location>
</feature>
<comment type="caution">
    <text evidence="3">The sequence shown here is derived from an EMBL/GenBank/DDBJ whole genome shotgun (WGS) entry which is preliminary data.</text>
</comment>
<dbReference type="AlphaFoldDB" id="A0AAD2TSQ8"/>
<dbReference type="PANTHER" id="PTHR39184">
    <property type="match status" value="1"/>
</dbReference>
<dbReference type="Pfam" id="PF17288">
    <property type="entry name" value="Terminase_3C"/>
    <property type="match status" value="1"/>
</dbReference>
<dbReference type="InterPro" id="IPR035412">
    <property type="entry name" value="Terminase_L_N"/>
</dbReference>
<dbReference type="PANTHER" id="PTHR39184:SF1">
    <property type="entry name" value="PBSX PHAGE TERMINASE LARGE SUBUNIT"/>
    <property type="match status" value="1"/>
</dbReference>
<proteinExistence type="predicted"/>
<dbReference type="Gene3D" id="3.40.50.300">
    <property type="entry name" value="P-loop containing nucleotide triphosphate hydrolases"/>
    <property type="match status" value="1"/>
</dbReference>
<dbReference type="SUPFAM" id="SSF52540">
    <property type="entry name" value="P-loop containing nucleoside triphosphate hydrolases"/>
    <property type="match status" value="1"/>
</dbReference>
<evidence type="ECO:0000313" key="4">
    <source>
        <dbReference type="Proteomes" id="UP000006262"/>
    </source>
</evidence>
<reference evidence="3 4" key="1">
    <citation type="submission" date="2012-02" db="EMBL/GenBank/DDBJ databases">
        <title>The Genome Sequence of Parabacteroides distasonis CL09T03C24.</title>
        <authorList>
            <consortium name="The Broad Institute Genome Sequencing Platform"/>
            <person name="Earl A."/>
            <person name="Ward D."/>
            <person name="Feldgarden M."/>
            <person name="Gevers D."/>
            <person name="Zitomersky N.L."/>
            <person name="Coyne M.J."/>
            <person name="Comstock L.E."/>
            <person name="Young S.K."/>
            <person name="Zeng Q."/>
            <person name="Gargeya S."/>
            <person name="Fitzgerald M."/>
            <person name="Haas B."/>
            <person name="Abouelleil A."/>
            <person name="Alvarado L."/>
            <person name="Arachchi H.M."/>
            <person name="Berlin A."/>
            <person name="Chapman S.B."/>
            <person name="Gearin G."/>
            <person name="Goldberg J."/>
            <person name="Griggs A."/>
            <person name="Gujja S."/>
            <person name="Hansen M."/>
            <person name="Heiman D."/>
            <person name="Howarth C."/>
            <person name="Larimer J."/>
            <person name="Lui A."/>
            <person name="MacDonald P.J.P."/>
            <person name="McCowen C."/>
            <person name="Montmayeur A."/>
            <person name="Murphy C."/>
            <person name="Neiman D."/>
            <person name="Pearson M."/>
            <person name="Priest M."/>
            <person name="Roberts A."/>
            <person name="Saif S."/>
            <person name="Shea T."/>
            <person name="Sisk P."/>
            <person name="Stolte C."/>
            <person name="Sykes S."/>
            <person name="Wortman J."/>
            <person name="Nusbaum C."/>
            <person name="Birren B."/>
        </authorList>
    </citation>
    <scope>NUCLEOTIDE SEQUENCE [LARGE SCALE GENOMIC DNA]</scope>
    <source>
        <strain evidence="3 4">CL09T03C24</strain>
    </source>
</reference>
<protein>
    <submittedName>
        <fullName evidence="3">PBSX family phage terminase, large subunit</fullName>
    </submittedName>
</protein>
<sequence>MIVPQENYHPLYEDKEKFIILITGGRGSGKSFNASTFIERLTFEMTEAEKIVHQILYTRYTMVSAGMSIIPEMMEKIDLDGTTKYFKTTKTDIVNKMTKSRIMFRGIKTSSGNQTAKLKSIQGITTFVCDEAEEWTNEEEFDKIMLSIRKKGIQNRIIIIMNPCDSNHFIYQKYIEKTHKLVEIDGVQVQISTHPNVLHIHTTYFDNLENLSPEFLKEVGDMKVNNPEKYAHVVIGQWADVAEGAVFKKWGIVKEFPRECKKVGIGQDFGFTNDPSAAVRCGIIDNRLYVDELFYETDMLSSAIANRLKPFSMKVFADSQDPRLIQEIKNRGVNIYPVDKFPGSIKAGIDKIKDMEFFVTERSYNLITELRKYVWDKDKDGNYINEPVDEYNHLMDAIRYYVLGCLLGRILKPKDLTGIFTH</sequence>
<gene>
    <name evidence="3" type="ORF">HMPREF1059_00274</name>
</gene>
<dbReference type="Gene3D" id="3.30.420.280">
    <property type="match status" value="1"/>
</dbReference>
<accession>A0AAD2TSQ8</accession>
<dbReference type="RefSeq" id="WP_005862445.1">
    <property type="nucleotide sequence ID" value="NZ_JH976485.1"/>
</dbReference>
<name>A0AAD2TSQ8_PARDI</name>
<feature type="domain" description="Phage terminase large subunit C-terminal" evidence="2">
    <location>
        <begin position="268"/>
        <end position="402"/>
    </location>
</feature>
<dbReference type="Proteomes" id="UP000006262">
    <property type="component" value="Unassembled WGS sequence"/>
</dbReference>
<dbReference type="Pfam" id="PF04466">
    <property type="entry name" value="Terminase_3"/>
    <property type="match status" value="1"/>
</dbReference>
<dbReference type="InterPro" id="IPR035413">
    <property type="entry name" value="Terminase_L_C"/>
</dbReference>
<dbReference type="InterPro" id="IPR027417">
    <property type="entry name" value="P-loop_NTPase"/>
</dbReference>
<dbReference type="InterPro" id="IPR006437">
    <property type="entry name" value="Phage_terminase_lsu"/>
</dbReference>
<dbReference type="InterPro" id="IPR052380">
    <property type="entry name" value="Viral_DNA_packaging_terminase"/>
</dbReference>
<evidence type="ECO:0000313" key="3">
    <source>
        <dbReference type="EMBL" id="EKN33233.1"/>
    </source>
</evidence>
<dbReference type="NCBIfam" id="TIGR01547">
    <property type="entry name" value="phage_term_2"/>
    <property type="match status" value="1"/>
</dbReference>
<evidence type="ECO:0000259" key="2">
    <source>
        <dbReference type="Pfam" id="PF17288"/>
    </source>
</evidence>